<organism evidence="3 4">
    <name type="scientific">Luteimonas vadosa</name>
    <dbReference type="NCBI Taxonomy" id="1165507"/>
    <lineage>
        <taxon>Bacteria</taxon>
        <taxon>Pseudomonadati</taxon>
        <taxon>Pseudomonadota</taxon>
        <taxon>Gammaproteobacteria</taxon>
        <taxon>Lysobacterales</taxon>
        <taxon>Lysobacteraceae</taxon>
        <taxon>Luteimonas</taxon>
    </lineage>
</organism>
<name>A0ABP9DTG2_9GAMM</name>
<dbReference type="CDD" id="cd00431">
    <property type="entry name" value="cysteine_hydrolases"/>
    <property type="match status" value="1"/>
</dbReference>
<dbReference type="InterPro" id="IPR000868">
    <property type="entry name" value="Isochorismatase-like_dom"/>
</dbReference>
<evidence type="ECO:0000313" key="3">
    <source>
        <dbReference type="EMBL" id="GAA4855838.1"/>
    </source>
</evidence>
<dbReference type="RefSeq" id="WP_345293853.1">
    <property type="nucleotide sequence ID" value="NZ_BAABJY010000001.1"/>
</dbReference>
<dbReference type="InterPro" id="IPR036380">
    <property type="entry name" value="Isochorismatase-like_sf"/>
</dbReference>
<proteinExistence type="predicted"/>
<sequence>MADQTATRTVLLILDMVSTFDFEHGAALHAQALRIAPRIARLKARIARRGGQCIYVNDHFGHWQSEFSRIVSLASEGTGADIVEILRPGADDLFILKPRHSAFYQTPLPLLLAKLDARVLVVTGIAAEACVLVTALEAHMRDYRVVVPVDCVASAYDARRQAARRVLQASGLETRGMRSIDRWLAGDREGD</sequence>
<evidence type="ECO:0000256" key="1">
    <source>
        <dbReference type="ARBA" id="ARBA00022801"/>
    </source>
</evidence>
<dbReference type="Gene3D" id="3.40.50.850">
    <property type="entry name" value="Isochorismatase-like"/>
    <property type="match status" value="1"/>
</dbReference>
<dbReference type="Pfam" id="PF00857">
    <property type="entry name" value="Isochorismatase"/>
    <property type="match status" value="1"/>
</dbReference>
<feature type="domain" description="Isochorismatase-like" evidence="2">
    <location>
        <begin position="9"/>
        <end position="172"/>
    </location>
</feature>
<dbReference type="Proteomes" id="UP001501323">
    <property type="component" value="Unassembled WGS sequence"/>
</dbReference>
<keyword evidence="4" id="KW-1185">Reference proteome</keyword>
<dbReference type="PANTHER" id="PTHR43540">
    <property type="entry name" value="PEROXYUREIDOACRYLATE/UREIDOACRYLATE AMIDOHYDROLASE-RELATED"/>
    <property type="match status" value="1"/>
</dbReference>
<dbReference type="PANTHER" id="PTHR43540:SF6">
    <property type="entry name" value="ISOCHORISMATASE-LIKE DOMAIN-CONTAINING PROTEIN"/>
    <property type="match status" value="1"/>
</dbReference>
<keyword evidence="1 3" id="KW-0378">Hydrolase</keyword>
<evidence type="ECO:0000313" key="4">
    <source>
        <dbReference type="Proteomes" id="UP001501323"/>
    </source>
</evidence>
<comment type="caution">
    <text evidence="3">The sequence shown here is derived from an EMBL/GenBank/DDBJ whole genome shotgun (WGS) entry which is preliminary data.</text>
</comment>
<accession>A0ABP9DTG2</accession>
<dbReference type="GO" id="GO:0016787">
    <property type="term" value="F:hydrolase activity"/>
    <property type="evidence" value="ECO:0007669"/>
    <property type="project" value="UniProtKB-KW"/>
</dbReference>
<dbReference type="InterPro" id="IPR050272">
    <property type="entry name" value="Isochorismatase-like_hydrls"/>
</dbReference>
<dbReference type="SUPFAM" id="SSF52499">
    <property type="entry name" value="Isochorismatase-like hydrolases"/>
    <property type="match status" value="1"/>
</dbReference>
<protein>
    <submittedName>
        <fullName evidence="3">Cysteine hydrolase</fullName>
    </submittedName>
</protein>
<gene>
    <name evidence="3" type="ORF">GCM10023332_04320</name>
</gene>
<dbReference type="EMBL" id="BAABJY010000001">
    <property type="protein sequence ID" value="GAA4855838.1"/>
    <property type="molecule type" value="Genomic_DNA"/>
</dbReference>
<reference evidence="4" key="1">
    <citation type="journal article" date="2019" name="Int. J. Syst. Evol. Microbiol.">
        <title>The Global Catalogue of Microorganisms (GCM) 10K type strain sequencing project: providing services to taxonomists for standard genome sequencing and annotation.</title>
        <authorList>
            <consortium name="The Broad Institute Genomics Platform"/>
            <consortium name="The Broad Institute Genome Sequencing Center for Infectious Disease"/>
            <person name="Wu L."/>
            <person name="Ma J."/>
        </authorList>
    </citation>
    <scope>NUCLEOTIDE SEQUENCE [LARGE SCALE GENOMIC DNA]</scope>
    <source>
        <strain evidence="4">JCM 18392</strain>
    </source>
</reference>
<evidence type="ECO:0000259" key="2">
    <source>
        <dbReference type="Pfam" id="PF00857"/>
    </source>
</evidence>